<feature type="signal peptide" evidence="1">
    <location>
        <begin position="1"/>
        <end position="23"/>
    </location>
</feature>
<gene>
    <name evidence="2" type="ORF">G5714_000795</name>
</gene>
<feature type="chain" id="PRO_5029711998" evidence="1">
    <location>
        <begin position="24"/>
        <end position="115"/>
    </location>
</feature>
<comment type="caution">
    <text evidence="2">The sequence shown here is derived from an EMBL/GenBank/DDBJ whole genome shotgun (WGS) entry which is preliminary data.</text>
</comment>
<proteinExistence type="predicted"/>
<evidence type="ECO:0000313" key="2">
    <source>
        <dbReference type="EMBL" id="KAF4118744.1"/>
    </source>
</evidence>
<protein>
    <submittedName>
        <fullName evidence="2">Uncharacterized protein</fullName>
    </submittedName>
</protein>
<accession>A0A7J6DIV5</accession>
<dbReference type="AlphaFoldDB" id="A0A7J6DIV5"/>
<dbReference type="Proteomes" id="UP000579812">
    <property type="component" value="Unassembled WGS sequence"/>
</dbReference>
<keyword evidence="1" id="KW-0732">Signal</keyword>
<reference evidence="2 3" key="1">
    <citation type="submission" date="2020-04" db="EMBL/GenBank/DDBJ databases">
        <title>Chromosome-level genome assembly of a cyprinid fish Onychostoma macrolepis by integration of Nanopore Sequencing, Bionano and Hi-C technology.</title>
        <authorList>
            <person name="Wang D."/>
        </authorList>
    </citation>
    <scope>NUCLEOTIDE SEQUENCE [LARGE SCALE GENOMIC DNA]</scope>
    <source>
        <strain evidence="2">SWU-2019</strain>
        <tissue evidence="2">Muscle</tissue>
    </source>
</reference>
<evidence type="ECO:0000313" key="3">
    <source>
        <dbReference type="Proteomes" id="UP000579812"/>
    </source>
</evidence>
<evidence type="ECO:0000256" key="1">
    <source>
        <dbReference type="SAM" id="SignalP"/>
    </source>
</evidence>
<name>A0A7J6DIV5_9TELE</name>
<organism evidence="2 3">
    <name type="scientific">Onychostoma macrolepis</name>
    <dbReference type="NCBI Taxonomy" id="369639"/>
    <lineage>
        <taxon>Eukaryota</taxon>
        <taxon>Metazoa</taxon>
        <taxon>Chordata</taxon>
        <taxon>Craniata</taxon>
        <taxon>Vertebrata</taxon>
        <taxon>Euteleostomi</taxon>
        <taxon>Actinopterygii</taxon>
        <taxon>Neopterygii</taxon>
        <taxon>Teleostei</taxon>
        <taxon>Ostariophysi</taxon>
        <taxon>Cypriniformes</taxon>
        <taxon>Cyprinidae</taxon>
        <taxon>Acrossocheilinae</taxon>
        <taxon>Onychostoma</taxon>
    </lineage>
</organism>
<dbReference type="EMBL" id="JAAMOB010000001">
    <property type="protein sequence ID" value="KAF4118744.1"/>
    <property type="molecule type" value="Genomic_DNA"/>
</dbReference>
<keyword evidence="3" id="KW-1185">Reference proteome</keyword>
<sequence length="115" mass="13288">MTTLWKISSVLFFNVKFLTKVTAEFQRITTVQLEPKFMSSLDLHTPKLLTLFRAKGGVLGQRLKTEMELLKDEHCSVDMKREVVIRCMTEFLGEHAGDLIKEFNVCHLNFNIPDV</sequence>